<keyword evidence="15" id="KW-1185">Reference proteome</keyword>
<evidence type="ECO:0000256" key="8">
    <source>
        <dbReference type="ARBA" id="ARBA00023098"/>
    </source>
</evidence>
<comment type="subunit">
    <text evidence="11">Homotrimer. The two-component system 3-ketosteroid-9-alpha-monooxygenase is composed of an oxygenase component KshA and a reductase component KshB.</text>
</comment>
<keyword evidence="7" id="KW-0411">Iron-sulfur</keyword>
<keyword evidence="5" id="KW-0560">Oxidoreductase</keyword>
<evidence type="ECO:0000256" key="12">
    <source>
        <dbReference type="SAM" id="MobiDB-lite"/>
    </source>
</evidence>
<evidence type="ECO:0000256" key="9">
    <source>
        <dbReference type="ARBA" id="ARBA00023221"/>
    </source>
</evidence>
<comment type="cofactor">
    <cofactor evidence="1">
        <name>Fe cation</name>
        <dbReference type="ChEBI" id="CHEBI:24875"/>
    </cofactor>
</comment>
<feature type="region of interest" description="Disordered" evidence="12">
    <location>
        <begin position="330"/>
        <end position="353"/>
    </location>
</feature>
<dbReference type="InterPro" id="IPR050584">
    <property type="entry name" value="Cholesterol_7-desaturase"/>
</dbReference>
<dbReference type="RefSeq" id="WP_378486872.1">
    <property type="nucleotide sequence ID" value="NZ_JBHUFB010000013.1"/>
</dbReference>
<evidence type="ECO:0000256" key="10">
    <source>
        <dbReference type="ARBA" id="ARBA00030944"/>
    </source>
</evidence>
<dbReference type="EMBL" id="JBHUFB010000013">
    <property type="protein sequence ID" value="MFD1814238.1"/>
    <property type="molecule type" value="Genomic_DNA"/>
</dbReference>
<evidence type="ECO:0000256" key="6">
    <source>
        <dbReference type="ARBA" id="ARBA00023004"/>
    </source>
</evidence>
<dbReference type="Pfam" id="PF19298">
    <property type="entry name" value="KshA_C"/>
    <property type="match status" value="1"/>
</dbReference>
<name>A0ABW4P6W1_9NOCA</name>
<dbReference type="PANTHER" id="PTHR21266:SF60">
    <property type="entry name" value="3-KETOSTEROID-9-ALPHA-MONOOXYGENASE, OXYGENASE COMPONENT"/>
    <property type="match status" value="1"/>
</dbReference>
<feature type="domain" description="Rieske" evidence="13">
    <location>
        <begin position="13"/>
        <end position="116"/>
    </location>
</feature>
<dbReference type="Pfam" id="PF00355">
    <property type="entry name" value="Rieske"/>
    <property type="match status" value="1"/>
</dbReference>
<sequence length="353" mass="39575">MAKPTLPMNPTGWFQVAWSAEVGVGAVHRMHYFDREMIAWRTTSGAVTVMDAYCEHLGAHLGHGGTVDGENIVCPFHGWQWNTQGHNVCIPYEKHPNRGRRIRTYPVVERNESIYIWHDAARREPYFDVPDVFTGFDDGRTAADYHPAHPRGTLYREQLELHPQYVLENGVDFAHFTYVHKVPIVPVFTRHDFDEPVSYVDFTITFDNSVAGETSVADIHSGVNAINAGLGVAVTKSWGMIDNRTISAVTPVDDSTCDVRFTVWIGRSPKDGGAPDPERADRFAQGVIEQFEADIHIWSHQRYASPGAFSRGEYPGFTALRNWATRFYPGTENENDSPTADSAYTDAIGASRQ</sequence>
<evidence type="ECO:0000256" key="3">
    <source>
        <dbReference type="ARBA" id="ARBA00022723"/>
    </source>
</evidence>
<reference evidence="15" key="1">
    <citation type="journal article" date="2019" name="Int. J. Syst. Evol. Microbiol.">
        <title>The Global Catalogue of Microorganisms (GCM) 10K type strain sequencing project: providing services to taxonomists for standard genome sequencing and annotation.</title>
        <authorList>
            <consortium name="The Broad Institute Genomics Platform"/>
            <consortium name="The Broad Institute Genome Sequencing Center for Infectious Disease"/>
            <person name="Wu L."/>
            <person name="Ma J."/>
        </authorList>
    </citation>
    <scope>NUCLEOTIDE SEQUENCE [LARGE SCALE GENOMIC DNA]</scope>
    <source>
        <strain evidence="15">DT72</strain>
    </source>
</reference>
<dbReference type="PANTHER" id="PTHR21266">
    <property type="entry name" value="IRON-SULFUR DOMAIN CONTAINING PROTEIN"/>
    <property type="match status" value="1"/>
</dbReference>
<accession>A0ABW4P6W1</accession>
<keyword evidence="2" id="KW-0001">2Fe-2S</keyword>
<dbReference type="PROSITE" id="PS51296">
    <property type="entry name" value="RIESKE"/>
    <property type="match status" value="1"/>
</dbReference>
<keyword evidence="9" id="KW-0753">Steroid metabolism</keyword>
<keyword evidence="8" id="KW-0443">Lipid metabolism</keyword>
<dbReference type="InterPro" id="IPR036922">
    <property type="entry name" value="Rieske_2Fe-2S_sf"/>
</dbReference>
<evidence type="ECO:0000256" key="5">
    <source>
        <dbReference type="ARBA" id="ARBA00023002"/>
    </source>
</evidence>
<dbReference type="InterPro" id="IPR017941">
    <property type="entry name" value="Rieske_2Fe-2S"/>
</dbReference>
<dbReference type="SUPFAM" id="SSF50022">
    <property type="entry name" value="ISP domain"/>
    <property type="match status" value="1"/>
</dbReference>
<evidence type="ECO:0000313" key="14">
    <source>
        <dbReference type="EMBL" id="MFD1814238.1"/>
    </source>
</evidence>
<dbReference type="Gene3D" id="3.90.380.10">
    <property type="entry name" value="Naphthalene 1,2-dioxygenase Alpha Subunit, Chain A, domain 1"/>
    <property type="match status" value="1"/>
</dbReference>
<dbReference type="Gene3D" id="2.102.10.10">
    <property type="entry name" value="Rieske [2Fe-2S] iron-sulphur domain"/>
    <property type="match status" value="1"/>
</dbReference>
<evidence type="ECO:0000259" key="13">
    <source>
        <dbReference type="PROSITE" id="PS51296"/>
    </source>
</evidence>
<evidence type="ECO:0000256" key="7">
    <source>
        <dbReference type="ARBA" id="ARBA00023014"/>
    </source>
</evidence>
<evidence type="ECO:0000256" key="2">
    <source>
        <dbReference type="ARBA" id="ARBA00022714"/>
    </source>
</evidence>
<keyword evidence="3" id="KW-0479">Metal-binding</keyword>
<evidence type="ECO:0000313" key="15">
    <source>
        <dbReference type="Proteomes" id="UP001597286"/>
    </source>
</evidence>
<evidence type="ECO:0000256" key="11">
    <source>
        <dbReference type="ARBA" id="ARBA00046982"/>
    </source>
</evidence>
<dbReference type="SUPFAM" id="SSF55961">
    <property type="entry name" value="Bet v1-like"/>
    <property type="match status" value="1"/>
</dbReference>
<evidence type="ECO:0000256" key="1">
    <source>
        <dbReference type="ARBA" id="ARBA00001962"/>
    </source>
</evidence>
<evidence type="ECO:0000256" key="4">
    <source>
        <dbReference type="ARBA" id="ARBA00022963"/>
    </source>
</evidence>
<dbReference type="InterPro" id="IPR045605">
    <property type="entry name" value="KshA-like_C"/>
</dbReference>
<keyword evidence="4" id="KW-0442">Lipid degradation</keyword>
<protein>
    <recommendedName>
        <fullName evidence="10">Rieske-type oxygenase</fullName>
    </recommendedName>
</protein>
<dbReference type="Proteomes" id="UP001597286">
    <property type="component" value="Unassembled WGS sequence"/>
</dbReference>
<organism evidence="14 15">
    <name type="scientific">Rhodococcus gannanensis</name>
    <dbReference type="NCBI Taxonomy" id="1960308"/>
    <lineage>
        <taxon>Bacteria</taxon>
        <taxon>Bacillati</taxon>
        <taxon>Actinomycetota</taxon>
        <taxon>Actinomycetes</taxon>
        <taxon>Mycobacteriales</taxon>
        <taxon>Nocardiaceae</taxon>
        <taxon>Rhodococcus</taxon>
    </lineage>
</organism>
<keyword evidence="6" id="KW-0408">Iron</keyword>
<comment type="caution">
    <text evidence="14">The sequence shown here is derived from an EMBL/GenBank/DDBJ whole genome shotgun (WGS) entry which is preliminary data.</text>
</comment>
<gene>
    <name evidence="14" type="ORF">ACFSJG_18630</name>
</gene>
<proteinExistence type="predicted"/>
<dbReference type="CDD" id="cd03469">
    <property type="entry name" value="Rieske_RO_Alpha_N"/>
    <property type="match status" value="1"/>
</dbReference>